<evidence type="ECO:0000256" key="2">
    <source>
        <dbReference type="ARBA" id="ARBA00022448"/>
    </source>
</evidence>
<dbReference type="Pfam" id="PF00999">
    <property type="entry name" value="Na_H_Exchanger"/>
    <property type="match status" value="1"/>
</dbReference>
<dbReference type="EMBL" id="KU569241">
    <property type="protein sequence ID" value="ANW12121.1"/>
    <property type="molecule type" value="Genomic_DNA"/>
</dbReference>
<accession>A0A1B1V588</accession>
<evidence type="ECO:0000256" key="7">
    <source>
        <dbReference type="SAM" id="Phobius"/>
    </source>
</evidence>
<dbReference type="Gene3D" id="1.20.1530.20">
    <property type="match status" value="1"/>
</dbReference>
<dbReference type="GO" id="GO:0015297">
    <property type="term" value="F:antiporter activity"/>
    <property type="evidence" value="ECO:0007669"/>
    <property type="project" value="InterPro"/>
</dbReference>
<keyword evidence="4 7" id="KW-1133">Transmembrane helix</keyword>
<feature type="transmembrane region" description="Helical" evidence="7">
    <location>
        <begin position="34"/>
        <end position="54"/>
    </location>
</feature>
<comment type="subcellular location">
    <subcellularLocation>
        <location evidence="1">Membrane</location>
        <topology evidence="1">Multi-pass membrane protein</topology>
    </subcellularLocation>
</comment>
<evidence type="ECO:0000256" key="3">
    <source>
        <dbReference type="ARBA" id="ARBA00022692"/>
    </source>
</evidence>
<dbReference type="AlphaFoldDB" id="A0A1B1V588"/>
<dbReference type="GO" id="GO:0016020">
    <property type="term" value="C:membrane"/>
    <property type="evidence" value="ECO:0007669"/>
    <property type="project" value="UniProtKB-SubCell"/>
</dbReference>
<feature type="domain" description="Cation/H+ exchanger transmembrane" evidence="8">
    <location>
        <begin position="22"/>
        <end position="394"/>
    </location>
</feature>
<keyword evidence="3 7" id="KW-0812">Transmembrane</keyword>
<evidence type="ECO:0000256" key="6">
    <source>
        <dbReference type="ARBA" id="ARBA00023136"/>
    </source>
</evidence>
<sequence length="420" mass="43619">MTGNAVSDFFLALTLAITAAKLLGAALQRIGQPAVVGEILAGILVSPMVLSATVSEKIFPESVQPVFSGLANVGLATFMFLVGYEMDGALLRGRKRIPLSIAVGSVVLPLAGGVALAIPLASTYAPGSHTGFVLFVGVAMSVTAFPVLARILSDRELNRTATGAIVLVAAAIGDIVAWICLAGVIAFTGATGEWRFVLLPLYVLALAFLVRPALKKAVHYAEHHDKQATVLFPVLIAGLLVSSAATEWLGIHFIFGAFAFGAIMPRAMSESLRVLVVNQMQQTGYLLLPLYFVVAGMKVDLAGFGGGVLLTLVLVIAVAVVTKTLGVYAAGRLAGADHGQALTASVLMNTRGLTEIVIVSVGLEMALIDQKFYSIMVVMAVVTTVLTGPLLKRIGAHRLVGANPPEGASAAAREKQNAPG</sequence>
<dbReference type="GO" id="GO:1902600">
    <property type="term" value="P:proton transmembrane transport"/>
    <property type="evidence" value="ECO:0007669"/>
    <property type="project" value="InterPro"/>
</dbReference>
<feature type="transmembrane region" description="Helical" evidence="7">
    <location>
        <begin position="308"/>
        <end position="330"/>
    </location>
</feature>
<feature type="transmembrane region" description="Helical" evidence="7">
    <location>
        <begin position="97"/>
        <end position="120"/>
    </location>
</feature>
<dbReference type="PANTHER" id="PTHR32468">
    <property type="entry name" value="CATION/H + ANTIPORTER"/>
    <property type="match status" value="1"/>
</dbReference>
<protein>
    <submittedName>
        <fullName evidence="9">Putative Na+/H+ antiporter</fullName>
    </submittedName>
</protein>
<evidence type="ECO:0000256" key="5">
    <source>
        <dbReference type="ARBA" id="ARBA00023065"/>
    </source>
</evidence>
<evidence type="ECO:0000259" key="8">
    <source>
        <dbReference type="Pfam" id="PF00999"/>
    </source>
</evidence>
<dbReference type="InterPro" id="IPR050794">
    <property type="entry name" value="CPA2_transporter"/>
</dbReference>
<evidence type="ECO:0000313" key="9">
    <source>
        <dbReference type="EMBL" id="ANW12121.1"/>
    </source>
</evidence>
<feature type="transmembrane region" description="Helical" evidence="7">
    <location>
        <begin position="283"/>
        <end position="301"/>
    </location>
</feature>
<feature type="transmembrane region" description="Helical" evidence="7">
    <location>
        <begin position="6"/>
        <end position="27"/>
    </location>
</feature>
<dbReference type="InterPro" id="IPR038770">
    <property type="entry name" value="Na+/solute_symporter_sf"/>
</dbReference>
<dbReference type="InterPro" id="IPR006153">
    <property type="entry name" value="Cation/H_exchanger_TM"/>
</dbReference>
<name>A0A1B1V588_STRAO</name>
<gene>
    <name evidence="9" type="primary">thdA</name>
</gene>
<feature type="transmembrane region" description="Helical" evidence="7">
    <location>
        <begin position="230"/>
        <end position="263"/>
    </location>
</feature>
<keyword evidence="2" id="KW-0813">Transport</keyword>
<reference evidence="9" key="2">
    <citation type="submission" date="2016-01" db="EMBL/GenBank/DDBJ databases">
        <authorList>
            <person name="Oliw E.H."/>
        </authorList>
    </citation>
    <scope>NUCLEOTIDE SEQUENCE</scope>
    <source>
        <strain evidence="9">MJ286-76F7</strain>
    </source>
</reference>
<dbReference type="PANTHER" id="PTHR32468:SF0">
    <property type="entry name" value="K(+)_H(+) ANTIPORTER 1"/>
    <property type="match status" value="1"/>
</dbReference>
<keyword evidence="6 7" id="KW-0472">Membrane</keyword>
<evidence type="ECO:0000256" key="1">
    <source>
        <dbReference type="ARBA" id="ARBA00004141"/>
    </source>
</evidence>
<feature type="transmembrane region" description="Helical" evidence="7">
    <location>
        <begin position="164"/>
        <end position="188"/>
    </location>
</feature>
<evidence type="ECO:0000256" key="4">
    <source>
        <dbReference type="ARBA" id="ARBA00022989"/>
    </source>
</evidence>
<proteinExistence type="predicted"/>
<organism evidence="9">
    <name type="scientific">Streptomyces albogriseolus</name>
    <dbReference type="NCBI Taxonomy" id="1887"/>
    <lineage>
        <taxon>Bacteria</taxon>
        <taxon>Bacillati</taxon>
        <taxon>Actinomycetota</taxon>
        <taxon>Actinomycetes</taxon>
        <taxon>Kitasatosporales</taxon>
        <taxon>Streptomycetaceae</taxon>
        <taxon>Streptomyces</taxon>
        <taxon>Streptomyces albogriseolus group</taxon>
    </lineage>
</organism>
<feature type="transmembrane region" description="Helical" evidence="7">
    <location>
        <begin position="132"/>
        <end position="152"/>
    </location>
</feature>
<feature type="transmembrane region" description="Helical" evidence="7">
    <location>
        <begin position="66"/>
        <end position="85"/>
    </location>
</feature>
<feature type="transmembrane region" description="Helical" evidence="7">
    <location>
        <begin position="194"/>
        <end position="210"/>
    </location>
</feature>
<reference evidence="9" key="1">
    <citation type="journal article" date="2014" name="ChemBioChem">
        <title>A tryptophan 6-halogenase and an amidotransferase are involved in thienodolin biosynthesis.</title>
        <authorList>
            <person name="Milbredt D."/>
            <person name="Patallo E.P."/>
            <person name="van Pee K.H."/>
        </authorList>
    </citation>
    <scope>NUCLEOTIDE SEQUENCE</scope>
    <source>
        <strain evidence="9">MJ286-76F7</strain>
    </source>
</reference>
<keyword evidence="5" id="KW-0406">Ion transport</keyword>
<feature type="transmembrane region" description="Helical" evidence="7">
    <location>
        <begin position="372"/>
        <end position="391"/>
    </location>
</feature>